<organism evidence="12 13">
    <name type="scientific">Pocillopora damicornis</name>
    <name type="common">Cauliflower coral</name>
    <name type="synonym">Millepora damicornis</name>
    <dbReference type="NCBI Taxonomy" id="46731"/>
    <lineage>
        <taxon>Eukaryota</taxon>
        <taxon>Metazoa</taxon>
        <taxon>Cnidaria</taxon>
        <taxon>Anthozoa</taxon>
        <taxon>Hexacorallia</taxon>
        <taxon>Scleractinia</taxon>
        <taxon>Astrocoeniina</taxon>
        <taxon>Pocilloporidae</taxon>
        <taxon>Pocillopora</taxon>
    </lineage>
</organism>
<comment type="caution">
    <text evidence="12">The sequence shown here is derived from an EMBL/GenBank/DDBJ whole genome shotgun (WGS) entry which is preliminary data.</text>
</comment>
<evidence type="ECO:0000256" key="1">
    <source>
        <dbReference type="ARBA" id="ARBA00004651"/>
    </source>
</evidence>
<evidence type="ECO:0000256" key="5">
    <source>
        <dbReference type="ARBA" id="ARBA00023040"/>
    </source>
</evidence>
<feature type="domain" description="G-protein coupled receptors family 1 profile" evidence="11">
    <location>
        <begin position="1"/>
        <end position="162"/>
    </location>
</feature>
<dbReference type="SUPFAM" id="SSF81321">
    <property type="entry name" value="Family A G protein-coupled receptor-like"/>
    <property type="match status" value="1"/>
</dbReference>
<keyword evidence="4 10" id="KW-1133">Transmembrane helix</keyword>
<accession>A0A3M6V2Y8</accession>
<evidence type="ECO:0000256" key="4">
    <source>
        <dbReference type="ARBA" id="ARBA00022989"/>
    </source>
</evidence>
<name>A0A3M6V2Y8_POCDA</name>
<feature type="non-terminal residue" evidence="12">
    <location>
        <position position="1"/>
    </location>
</feature>
<evidence type="ECO:0000313" key="13">
    <source>
        <dbReference type="Proteomes" id="UP000275408"/>
    </source>
</evidence>
<gene>
    <name evidence="12" type="ORF">pdam_00023943</name>
</gene>
<dbReference type="GO" id="GO:0004930">
    <property type="term" value="F:G protein-coupled receptor activity"/>
    <property type="evidence" value="ECO:0007669"/>
    <property type="project" value="UniProtKB-KW"/>
</dbReference>
<evidence type="ECO:0000256" key="6">
    <source>
        <dbReference type="ARBA" id="ARBA00023136"/>
    </source>
</evidence>
<feature type="transmembrane region" description="Helical" evidence="10">
    <location>
        <begin position="142"/>
        <end position="164"/>
    </location>
</feature>
<dbReference type="EMBL" id="RCHS01000216">
    <property type="protein sequence ID" value="RMX60220.1"/>
    <property type="molecule type" value="Genomic_DNA"/>
</dbReference>
<keyword evidence="6 10" id="KW-0472">Membrane</keyword>
<keyword evidence="8" id="KW-0325">Glycoprotein</keyword>
<keyword evidence="5" id="KW-0297">G-protein coupled receptor</keyword>
<evidence type="ECO:0000256" key="7">
    <source>
        <dbReference type="ARBA" id="ARBA00023170"/>
    </source>
</evidence>
<keyword evidence="3 10" id="KW-0812">Transmembrane</keyword>
<evidence type="ECO:0000256" key="8">
    <source>
        <dbReference type="ARBA" id="ARBA00023180"/>
    </source>
</evidence>
<dbReference type="OrthoDB" id="5966785at2759"/>
<dbReference type="AlphaFoldDB" id="A0A3M6V2Y8"/>
<feature type="transmembrane region" description="Helical" evidence="10">
    <location>
        <begin position="109"/>
        <end position="130"/>
    </location>
</feature>
<keyword evidence="9" id="KW-0807">Transducer</keyword>
<comment type="subcellular location">
    <subcellularLocation>
        <location evidence="1">Cell membrane</location>
        <topology evidence="1">Multi-pass membrane protein</topology>
    </subcellularLocation>
</comment>
<keyword evidence="2" id="KW-1003">Cell membrane</keyword>
<evidence type="ECO:0000256" key="2">
    <source>
        <dbReference type="ARBA" id="ARBA00022475"/>
    </source>
</evidence>
<evidence type="ECO:0000259" key="11">
    <source>
        <dbReference type="PROSITE" id="PS50262"/>
    </source>
</evidence>
<keyword evidence="7" id="KW-0675">Receptor</keyword>
<evidence type="ECO:0000256" key="10">
    <source>
        <dbReference type="SAM" id="Phobius"/>
    </source>
</evidence>
<keyword evidence="13" id="KW-1185">Reference proteome</keyword>
<evidence type="ECO:0000256" key="9">
    <source>
        <dbReference type="ARBA" id="ARBA00023224"/>
    </source>
</evidence>
<dbReference type="PANTHER" id="PTHR24246:SF27">
    <property type="entry name" value="ADENOSINE RECEPTOR, ISOFORM A"/>
    <property type="match status" value="1"/>
</dbReference>
<evidence type="ECO:0000313" key="12">
    <source>
        <dbReference type="EMBL" id="RMX60220.1"/>
    </source>
</evidence>
<dbReference type="PANTHER" id="PTHR24246">
    <property type="entry name" value="OLFACTORY RECEPTOR AND ADENOSINE RECEPTOR"/>
    <property type="match status" value="1"/>
</dbReference>
<dbReference type="Gene3D" id="1.20.1070.10">
    <property type="entry name" value="Rhodopsin 7-helix transmembrane proteins"/>
    <property type="match status" value="1"/>
</dbReference>
<dbReference type="PROSITE" id="PS50262">
    <property type="entry name" value="G_PROTEIN_RECEP_F1_2"/>
    <property type="match status" value="1"/>
</dbReference>
<dbReference type="GO" id="GO:0005886">
    <property type="term" value="C:plasma membrane"/>
    <property type="evidence" value="ECO:0007669"/>
    <property type="project" value="UniProtKB-SubCell"/>
</dbReference>
<dbReference type="CDD" id="cd00637">
    <property type="entry name" value="7tm_classA_rhodopsin-like"/>
    <property type="match status" value="1"/>
</dbReference>
<protein>
    <recommendedName>
        <fullName evidence="11">G-protein coupled receptors family 1 profile domain-containing protein</fullName>
    </recommendedName>
</protein>
<dbReference type="Proteomes" id="UP000275408">
    <property type="component" value="Unassembled WGS sequence"/>
</dbReference>
<proteinExistence type="predicted"/>
<reference evidence="12 13" key="1">
    <citation type="journal article" date="2018" name="Sci. Rep.">
        <title>Comparative analysis of the Pocillopora damicornis genome highlights role of immune system in coral evolution.</title>
        <authorList>
            <person name="Cunning R."/>
            <person name="Bay R.A."/>
            <person name="Gillette P."/>
            <person name="Baker A.C."/>
            <person name="Traylor-Knowles N."/>
        </authorList>
    </citation>
    <scope>NUCLEOTIDE SEQUENCE [LARGE SCALE GENOMIC DNA]</scope>
    <source>
        <strain evidence="12">RSMAS</strain>
        <tissue evidence="12">Whole animal</tissue>
    </source>
</reference>
<feature type="transmembrane region" description="Helical" evidence="10">
    <location>
        <begin position="25"/>
        <end position="45"/>
    </location>
</feature>
<feature type="transmembrane region" description="Helical" evidence="10">
    <location>
        <begin position="51"/>
        <end position="74"/>
    </location>
</feature>
<dbReference type="InterPro" id="IPR017452">
    <property type="entry name" value="GPCR_Rhodpsn_7TM"/>
</dbReference>
<feature type="non-terminal residue" evidence="12">
    <location>
        <position position="209"/>
    </location>
</feature>
<sequence length="209" mass="23864">FSCVDRLLALFLGLRYRQTVTLKRIYIIVATFGVVSGVGALLFILDYRLTFWYSCAVIMSCLIISFASYTKIFYSLCHRRIQTQDRVQQQPRAPNALNIARYKKAVYNALWVQLALVICYVPYIVVAILIASSETHSSQLIVSSRIALVFVFFNSSLNPFLYCWKISETVCKIVAVSGGGTAQVLSYEFRHNPSFRLYFAMLFKENNTN</sequence>
<evidence type="ECO:0000256" key="3">
    <source>
        <dbReference type="ARBA" id="ARBA00022692"/>
    </source>
</evidence>